<sequence length="532" mass="59961">MLGVIKCRHHVFDWVVDERRAAPDNHEASVIAINGMFPGPTINVTMGDSVEVNLRNRLGRPFTLHWHGITQKNSQNADGVPYVTQDPIPHNAQYKYRFSIPDQAGTFWYHAHTKLDADVAFGALIVHEPKPILNKAMHLDARFKYAEERVLLLSEIWHKSNEEMYDRLTSSPFRSFPTPNSILTNGRTYAEWDQNASPNLPFNDGYSIITVKPNTRYRLRIIGAQDRSFFTFQIPGHRFTVIEADGTLVKPFETDHVDINSGQRYSVILQTNTKPQNYLMYTTIIGGGSAVKNGIAILHYEGSQDPTLFSRSVQTMPPNPRMASTWFDDQLATLISHDIELPTSFTQSSIINAQLDKDGDLSIYKINNVIHRPRNTTLLPSIFSKTYTPAPGMVDIRSDGQGVQMVLQNLILPGIGCSPHPWHMHGHSFYVVARGEGIFDPRIHNRQIEASLRKNPIPILRDTFTLFPSGTQPTYRNTAPASSPPGNPQALRSCGWTAIRFKANNPGSWIMHCHIAAHMVQGMQFLLNEHPN</sequence>
<accession>A0ACC2TSE4</accession>
<dbReference type="Proteomes" id="UP001165960">
    <property type="component" value="Unassembled WGS sequence"/>
</dbReference>
<comment type="caution">
    <text evidence="1">The sequence shown here is derived from an EMBL/GenBank/DDBJ whole genome shotgun (WGS) entry which is preliminary data.</text>
</comment>
<name>A0ACC2TSE4_9FUNG</name>
<evidence type="ECO:0000313" key="1">
    <source>
        <dbReference type="EMBL" id="KAJ9077618.1"/>
    </source>
</evidence>
<organism evidence="1 2">
    <name type="scientific">Entomophthora muscae</name>
    <dbReference type="NCBI Taxonomy" id="34485"/>
    <lineage>
        <taxon>Eukaryota</taxon>
        <taxon>Fungi</taxon>
        <taxon>Fungi incertae sedis</taxon>
        <taxon>Zoopagomycota</taxon>
        <taxon>Entomophthoromycotina</taxon>
        <taxon>Entomophthoromycetes</taxon>
        <taxon>Entomophthorales</taxon>
        <taxon>Entomophthoraceae</taxon>
        <taxon>Entomophthora</taxon>
    </lineage>
</organism>
<reference evidence="1" key="1">
    <citation type="submission" date="2022-04" db="EMBL/GenBank/DDBJ databases">
        <title>Genome of the entomopathogenic fungus Entomophthora muscae.</title>
        <authorList>
            <person name="Elya C."/>
            <person name="Lovett B.R."/>
            <person name="Lee E."/>
            <person name="Macias A.M."/>
            <person name="Hajek A.E."/>
            <person name="De Bivort B.L."/>
            <person name="Kasson M.T."/>
            <person name="De Fine Licht H.H."/>
            <person name="Stajich J.E."/>
        </authorList>
    </citation>
    <scope>NUCLEOTIDE SEQUENCE</scope>
    <source>
        <strain evidence="1">Berkeley</strain>
    </source>
</reference>
<dbReference type="EMBL" id="QTSX02002188">
    <property type="protein sequence ID" value="KAJ9077618.1"/>
    <property type="molecule type" value="Genomic_DNA"/>
</dbReference>
<proteinExistence type="predicted"/>
<evidence type="ECO:0000313" key="2">
    <source>
        <dbReference type="Proteomes" id="UP001165960"/>
    </source>
</evidence>
<gene>
    <name evidence="1" type="ORF">DSO57_1015045</name>
</gene>
<keyword evidence="2" id="KW-1185">Reference proteome</keyword>
<protein>
    <submittedName>
        <fullName evidence="1">Uncharacterized protein</fullName>
    </submittedName>
</protein>